<feature type="domain" description="AMP-dependent synthetase/ligase" evidence="1">
    <location>
        <begin position="6"/>
        <end position="362"/>
    </location>
</feature>
<dbReference type="InterPro" id="IPR045851">
    <property type="entry name" value="AMP-bd_C_sf"/>
</dbReference>
<dbReference type="SUPFAM" id="SSF56801">
    <property type="entry name" value="Acetyl-CoA synthetase-like"/>
    <property type="match status" value="1"/>
</dbReference>
<gene>
    <name evidence="3" type="ORF">H7965_10035</name>
</gene>
<evidence type="ECO:0000313" key="3">
    <source>
        <dbReference type="EMBL" id="MBC4015669.1"/>
    </source>
</evidence>
<sequence length="511" mass="55810">MPQLAYWAERQPEKPAAHFPDSGRSLTYAELHQRARRAAHWLIGLGLQPGDGIALLLENRPEFLEIAEATRLAGLYYTPLSIHLRPHEVRYVLADSGARLLIASPGLAALAGQLVAEGAAGSRPRYAVGEGLPGYASYEAALAAQIPGVPLPERPVGREFLYSSGTTGLPKGIRRPLIPFADRDKPEWDMTWKSLYGFDARTVYLSPAPLYHAAPNRYVYRTLTEGGTAVVLGKFDPAQCLAAIERFRVTHSQWVPTMFHRLLALPEDVRRGHDLSSHRAAIHAAAPCPVSVKRAMIKWWGPILWEYYAGSEGVGTTVVSSADWLRKPGSVGRPVNGVTVHITGEDGAELPPGETGTIRFAGGPRFAYHNAPEKTAACYDERGWATLGDLGWLDEDGWLFLSDRRADLILSGGVNLYPAEIEAVLVQHESVAEVAVVGVPHPEMGEQVHAVVVPRATADAAALPAALDAWCRERLAGPKRPRSYEITEELPRSEAGKLLRRILKERYLPAG</sequence>
<dbReference type="InterPro" id="IPR000873">
    <property type="entry name" value="AMP-dep_synth/lig_dom"/>
</dbReference>
<feature type="domain" description="AMP-binding enzyme C-terminal" evidence="2">
    <location>
        <begin position="420"/>
        <end position="497"/>
    </location>
</feature>
<dbReference type="PANTHER" id="PTHR43767:SF7">
    <property type="entry name" value="MEDIUM_LONG-CHAIN-FATTY-ACID--COA LIGASE FADD8"/>
    <property type="match status" value="1"/>
</dbReference>
<evidence type="ECO:0000313" key="4">
    <source>
        <dbReference type="Proteomes" id="UP000600101"/>
    </source>
</evidence>
<dbReference type="InterPro" id="IPR020845">
    <property type="entry name" value="AMP-binding_CS"/>
</dbReference>
<dbReference type="Proteomes" id="UP000600101">
    <property type="component" value="Unassembled WGS sequence"/>
</dbReference>
<protein>
    <submittedName>
        <fullName evidence="3">AMP-binding protein</fullName>
    </submittedName>
</protein>
<organism evidence="3 4">
    <name type="scientific">Siccirubricoccus deserti</name>
    <dbReference type="NCBI Taxonomy" id="2013562"/>
    <lineage>
        <taxon>Bacteria</taxon>
        <taxon>Pseudomonadati</taxon>
        <taxon>Pseudomonadota</taxon>
        <taxon>Alphaproteobacteria</taxon>
        <taxon>Acetobacterales</taxon>
        <taxon>Roseomonadaceae</taxon>
        <taxon>Siccirubricoccus</taxon>
    </lineage>
</organism>
<dbReference type="Gene3D" id="3.40.50.12780">
    <property type="entry name" value="N-terminal domain of ligase-like"/>
    <property type="match status" value="1"/>
</dbReference>
<evidence type="ECO:0000259" key="2">
    <source>
        <dbReference type="Pfam" id="PF13193"/>
    </source>
</evidence>
<dbReference type="GO" id="GO:0016877">
    <property type="term" value="F:ligase activity, forming carbon-sulfur bonds"/>
    <property type="evidence" value="ECO:0007669"/>
    <property type="project" value="UniProtKB-ARBA"/>
</dbReference>
<reference evidence="3" key="1">
    <citation type="submission" date="2020-08" db="EMBL/GenBank/DDBJ databases">
        <authorList>
            <person name="Hu Y."/>
            <person name="Nguyen S.V."/>
            <person name="Li F."/>
            <person name="Fanning S."/>
        </authorList>
    </citation>
    <scope>NUCLEOTIDE SEQUENCE</scope>
    <source>
        <strain evidence="3">SYSU D8009</strain>
    </source>
</reference>
<proteinExistence type="predicted"/>
<dbReference type="InterPro" id="IPR050237">
    <property type="entry name" value="ATP-dep_AMP-bd_enzyme"/>
</dbReference>
<keyword evidence="4" id="KW-1185">Reference proteome</keyword>
<dbReference type="Pfam" id="PF00501">
    <property type="entry name" value="AMP-binding"/>
    <property type="match status" value="1"/>
</dbReference>
<evidence type="ECO:0000259" key="1">
    <source>
        <dbReference type="Pfam" id="PF00501"/>
    </source>
</evidence>
<dbReference type="PROSITE" id="PS00455">
    <property type="entry name" value="AMP_BINDING"/>
    <property type="match status" value="1"/>
</dbReference>
<comment type="caution">
    <text evidence="3">The sequence shown here is derived from an EMBL/GenBank/DDBJ whole genome shotgun (WGS) entry which is preliminary data.</text>
</comment>
<dbReference type="Pfam" id="PF13193">
    <property type="entry name" value="AMP-binding_C"/>
    <property type="match status" value="1"/>
</dbReference>
<dbReference type="PANTHER" id="PTHR43767">
    <property type="entry name" value="LONG-CHAIN-FATTY-ACID--COA LIGASE"/>
    <property type="match status" value="1"/>
</dbReference>
<accession>A0A9X0UCU1</accession>
<dbReference type="EMBL" id="JACOMF010000009">
    <property type="protein sequence ID" value="MBC4015669.1"/>
    <property type="molecule type" value="Genomic_DNA"/>
</dbReference>
<name>A0A9X0UCU1_9PROT</name>
<dbReference type="AlphaFoldDB" id="A0A9X0UCU1"/>
<dbReference type="InterPro" id="IPR025110">
    <property type="entry name" value="AMP-bd_C"/>
</dbReference>
<dbReference type="RefSeq" id="WP_186770443.1">
    <property type="nucleotide sequence ID" value="NZ_JACOMF010000009.1"/>
</dbReference>
<dbReference type="InterPro" id="IPR042099">
    <property type="entry name" value="ANL_N_sf"/>
</dbReference>
<dbReference type="Gene3D" id="3.30.300.30">
    <property type="match status" value="1"/>
</dbReference>